<comment type="caution">
    <text evidence="1">The sequence shown here is derived from an EMBL/GenBank/DDBJ whole genome shotgun (WGS) entry which is preliminary data.</text>
</comment>
<gene>
    <name evidence="1" type="ORF">EYC80_000291</name>
</gene>
<keyword evidence="2" id="KW-1185">Reference proteome</keyword>
<protein>
    <submittedName>
        <fullName evidence="1">Uncharacterized protein</fullName>
    </submittedName>
</protein>
<proteinExistence type="predicted"/>
<dbReference type="Proteomes" id="UP000326757">
    <property type="component" value="Unassembled WGS sequence"/>
</dbReference>
<organism evidence="1 2">
    <name type="scientific">Monilinia laxa</name>
    <name type="common">Brown rot fungus</name>
    <name type="synonym">Sclerotinia laxa</name>
    <dbReference type="NCBI Taxonomy" id="61186"/>
    <lineage>
        <taxon>Eukaryota</taxon>
        <taxon>Fungi</taxon>
        <taxon>Dikarya</taxon>
        <taxon>Ascomycota</taxon>
        <taxon>Pezizomycotina</taxon>
        <taxon>Leotiomycetes</taxon>
        <taxon>Helotiales</taxon>
        <taxon>Sclerotiniaceae</taxon>
        <taxon>Monilinia</taxon>
    </lineage>
</organism>
<dbReference type="AlphaFoldDB" id="A0A5N6KA96"/>
<dbReference type="InterPro" id="IPR021840">
    <property type="entry name" value="DUF3433"/>
</dbReference>
<dbReference type="OrthoDB" id="5428901at2759"/>
<evidence type="ECO:0000313" key="1">
    <source>
        <dbReference type="EMBL" id="KAB8300054.1"/>
    </source>
</evidence>
<name>A0A5N6KA96_MONLA</name>
<sequence>MNSQGFGVRFLMTVLGTGTNLLWSRIDEDLRKMTPYHQLLGFDAKPQNSILAPVHMSPYSALIPSSVENIILSHGFHSVQFYPSSYPSP</sequence>
<evidence type="ECO:0000313" key="2">
    <source>
        <dbReference type="Proteomes" id="UP000326757"/>
    </source>
</evidence>
<accession>A0A5N6KA96</accession>
<reference evidence="1 2" key="1">
    <citation type="submission" date="2019-06" db="EMBL/GenBank/DDBJ databases">
        <title>Genome Sequence of the Brown Rot Fungal Pathogen Monilinia laxa.</title>
        <authorList>
            <person name="De Miccolis Angelini R.M."/>
            <person name="Landi L."/>
            <person name="Abate D."/>
            <person name="Pollastro S."/>
            <person name="Romanazzi G."/>
            <person name="Faretra F."/>
        </authorList>
    </citation>
    <scope>NUCLEOTIDE SEQUENCE [LARGE SCALE GENOMIC DNA]</scope>
    <source>
        <strain evidence="1 2">Mlax316</strain>
    </source>
</reference>
<dbReference type="EMBL" id="VIGI01000005">
    <property type="protein sequence ID" value="KAB8300054.1"/>
    <property type="molecule type" value="Genomic_DNA"/>
</dbReference>
<dbReference type="Pfam" id="PF11915">
    <property type="entry name" value="DUF3433"/>
    <property type="match status" value="1"/>
</dbReference>